<dbReference type="HOGENOM" id="CLU_077931_0_1_5"/>
<comment type="subcellular location">
    <subcellularLocation>
        <location evidence="1 8">Cell membrane</location>
        <topology evidence="1 8">Multi-pass membrane protein</topology>
    </subcellularLocation>
</comment>
<dbReference type="Gene3D" id="1.10.1760.20">
    <property type="match status" value="1"/>
</dbReference>
<evidence type="ECO:0000256" key="4">
    <source>
        <dbReference type="ARBA" id="ARBA00022475"/>
    </source>
</evidence>
<dbReference type="Pfam" id="PF02632">
    <property type="entry name" value="BioY"/>
    <property type="match status" value="1"/>
</dbReference>
<dbReference type="InterPro" id="IPR003784">
    <property type="entry name" value="BioY"/>
</dbReference>
<dbReference type="eggNOG" id="COG1268">
    <property type="taxonomic scope" value="Bacteria"/>
</dbReference>
<dbReference type="RefSeq" id="WP_015397603.1">
    <property type="nucleotide sequence ID" value="NC_020300.1"/>
</dbReference>
<keyword evidence="11" id="KW-1185">Reference proteome</keyword>
<dbReference type="GO" id="GO:0005886">
    <property type="term" value="C:plasma membrane"/>
    <property type="evidence" value="ECO:0007669"/>
    <property type="project" value="UniProtKB-SubCell"/>
</dbReference>
<dbReference type="Proteomes" id="UP000011729">
    <property type="component" value="Chromosome"/>
</dbReference>
<evidence type="ECO:0000256" key="1">
    <source>
        <dbReference type="ARBA" id="ARBA00004651"/>
    </source>
</evidence>
<accession>M1N2G2</accession>
<keyword evidence="4 8" id="KW-1003">Cell membrane</keyword>
<dbReference type="PANTHER" id="PTHR34295:SF4">
    <property type="entry name" value="BIOTIN TRANSPORTER BIOY-RELATED"/>
    <property type="match status" value="1"/>
</dbReference>
<dbReference type="OrthoDB" id="9803495at2"/>
<evidence type="ECO:0000256" key="8">
    <source>
        <dbReference type="PIRNR" id="PIRNR016661"/>
    </source>
</evidence>
<protein>
    <recommendedName>
        <fullName evidence="8">Biotin transporter</fullName>
    </recommendedName>
</protein>
<evidence type="ECO:0000256" key="9">
    <source>
        <dbReference type="SAM" id="Phobius"/>
    </source>
</evidence>
<gene>
    <name evidence="10" type="ordered locus">BAnh1_02050</name>
</gene>
<evidence type="ECO:0000256" key="3">
    <source>
        <dbReference type="ARBA" id="ARBA00022448"/>
    </source>
</evidence>
<evidence type="ECO:0000256" key="6">
    <source>
        <dbReference type="ARBA" id="ARBA00022989"/>
    </source>
</evidence>
<evidence type="ECO:0000256" key="2">
    <source>
        <dbReference type="ARBA" id="ARBA00010692"/>
    </source>
</evidence>
<feature type="transmembrane region" description="Helical" evidence="9">
    <location>
        <begin position="111"/>
        <end position="132"/>
    </location>
</feature>
<dbReference type="GO" id="GO:0015225">
    <property type="term" value="F:biotin transmembrane transporter activity"/>
    <property type="evidence" value="ECO:0007669"/>
    <property type="project" value="UniProtKB-UniRule"/>
</dbReference>
<evidence type="ECO:0000313" key="10">
    <source>
        <dbReference type="EMBL" id="AGF74094.1"/>
    </source>
</evidence>
<keyword evidence="3 8" id="KW-0813">Transport</keyword>
<organism evidence="10 11">
    <name type="scientific">Bartonella australis (strain Aust/NH1)</name>
    <dbReference type="NCBI Taxonomy" id="1094489"/>
    <lineage>
        <taxon>Bacteria</taxon>
        <taxon>Pseudomonadati</taxon>
        <taxon>Pseudomonadota</taxon>
        <taxon>Alphaproteobacteria</taxon>
        <taxon>Hyphomicrobiales</taxon>
        <taxon>Bartonellaceae</taxon>
        <taxon>Bartonella</taxon>
    </lineage>
</organism>
<sequence>MSTKDLAYIALFTAVYAVLGLFPPIFLPFFSGVPITAQSMGPMLAGSILGAKRGALASVCFLILVAIGVPVLAGGRGGIVVFLGPGGGYMIGFPFAAFFIGFMVELLWKRLNFVILIIINAVGGIGIVYLFGIPWMAYILNLSLLAAATISLGFLPGGCLKVLIASFIAMTVKKSVPLIHPKS</sequence>
<feature type="transmembrane region" description="Helical" evidence="9">
    <location>
        <begin position="79"/>
        <end position="104"/>
    </location>
</feature>
<dbReference type="PIRSF" id="PIRSF016661">
    <property type="entry name" value="BioY"/>
    <property type="match status" value="1"/>
</dbReference>
<reference evidence="10 11" key="1">
    <citation type="journal article" date="2013" name="PLoS Genet.">
        <title>A gene transfer agent and a dynamic repertoire of secretion systems hold the keys to the explosive radiation of the emerging pathogen Bartonella.</title>
        <authorList>
            <person name="Guy L."/>
            <person name="Nystedt B."/>
            <person name="Toft C."/>
            <person name="Zaremba-Niedzwiedzka K."/>
            <person name="Berglund E.C."/>
            <person name="Granberg F."/>
            <person name="Naslund K."/>
            <person name="Eriksson A.S."/>
            <person name="Andersson S.G."/>
        </authorList>
    </citation>
    <scope>NUCLEOTIDE SEQUENCE [LARGE SCALE GENOMIC DNA]</scope>
    <source>
        <strain evidence="10 11">Aust/NH1</strain>
    </source>
</reference>
<evidence type="ECO:0000313" key="11">
    <source>
        <dbReference type="Proteomes" id="UP000011729"/>
    </source>
</evidence>
<dbReference type="PANTHER" id="PTHR34295">
    <property type="entry name" value="BIOTIN TRANSPORTER BIOY"/>
    <property type="match status" value="1"/>
</dbReference>
<dbReference type="AlphaFoldDB" id="M1N2G2"/>
<comment type="similarity">
    <text evidence="2 8">Belongs to the BioY family.</text>
</comment>
<evidence type="ECO:0000256" key="7">
    <source>
        <dbReference type="ARBA" id="ARBA00023136"/>
    </source>
</evidence>
<proteinExistence type="inferred from homology"/>
<dbReference type="KEGG" id="baus:BAnh1_02050"/>
<feature type="transmembrane region" description="Helical" evidence="9">
    <location>
        <begin position="54"/>
        <end position="73"/>
    </location>
</feature>
<feature type="transmembrane region" description="Helical" evidence="9">
    <location>
        <begin position="6"/>
        <end position="33"/>
    </location>
</feature>
<feature type="transmembrane region" description="Helical" evidence="9">
    <location>
        <begin position="138"/>
        <end position="164"/>
    </location>
</feature>
<keyword evidence="6 9" id="KW-1133">Transmembrane helix</keyword>
<keyword evidence="7 8" id="KW-0472">Membrane</keyword>
<keyword evidence="5 9" id="KW-0812">Transmembrane</keyword>
<dbReference type="EMBL" id="CP003123">
    <property type="protein sequence ID" value="AGF74094.1"/>
    <property type="molecule type" value="Genomic_DNA"/>
</dbReference>
<evidence type="ECO:0000256" key="5">
    <source>
        <dbReference type="ARBA" id="ARBA00022692"/>
    </source>
</evidence>
<name>M1N2G2_BARAA</name>
<dbReference type="STRING" id="1094489.BAnh1_02050"/>
<dbReference type="PATRIC" id="fig|1094489.3.peg.246"/>